<proteinExistence type="predicted"/>
<dbReference type="AlphaFoldDB" id="A0A0F9DHG5"/>
<protein>
    <recommendedName>
        <fullName evidence="2">Replication-associated protein ORF2/G2P domain-containing protein</fullName>
    </recommendedName>
</protein>
<dbReference type="Pfam" id="PF23343">
    <property type="entry name" value="REP_ORF2-G2P"/>
    <property type="match status" value="1"/>
</dbReference>
<accession>A0A0F9DHG5</accession>
<feature type="domain" description="Replication-associated protein ORF2/G2P" evidence="2">
    <location>
        <begin position="99"/>
        <end position="233"/>
    </location>
</feature>
<dbReference type="InterPro" id="IPR056906">
    <property type="entry name" value="ORF2/G2P_dom"/>
</dbReference>
<feature type="region of interest" description="Disordered" evidence="1">
    <location>
        <begin position="1"/>
        <end position="20"/>
    </location>
</feature>
<evidence type="ECO:0000259" key="2">
    <source>
        <dbReference type="Pfam" id="PF23343"/>
    </source>
</evidence>
<comment type="caution">
    <text evidence="3">The sequence shown here is derived from an EMBL/GenBank/DDBJ whole genome shotgun (WGS) entry which is preliminary data.</text>
</comment>
<dbReference type="EMBL" id="LAZR01028930">
    <property type="protein sequence ID" value="KKL61074.1"/>
    <property type="molecule type" value="Genomic_DNA"/>
</dbReference>
<evidence type="ECO:0000313" key="3">
    <source>
        <dbReference type="EMBL" id="KKL61074.1"/>
    </source>
</evidence>
<organism evidence="3">
    <name type="scientific">marine sediment metagenome</name>
    <dbReference type="NCBI Taxonomy" id="412755"/>
    <lineage>
        <taxon>unclassified sequences</taxon>
        <taxon>metagenomes</taxon>
        <taxon>ecological metagenomes</taxon>
    </lineage>
</organism>
<name>A0A0F9DHG5_9ZZZZ</name>
<reference evidence="3" key="1">
    <citation type="journal article" date="2015" name="Nature">
        <title>Complex archaea that bridge the gap between prokaryotes and eukaryotes.</title>
        <authorList>
            <person name="Spang A."/>
            <person name="Saw J.H."/>
            <person name="Jorgensen S.L."/>
            <person name="Zaremba-Niedzwiedzka K."/>
            <person name="Martijn J."/>
            <person name="Lind A.E."/>
            <person name="van Eijk R."/>
            <person name="Schleper C."/>
            <person name="Guy L."/>
            <person name="Ettema T.J."/>
        </authorList>
    </citation>
    <scope>NUCLEOTIDE SEQUENCE</scope>
</reference>
<evidence type="ECO:0000256" key="1">
    <source>
        <dbReference type="SAM" id="MobiDB-lite"/>
    </source>
</evidence>
<gene>
    <name evidence="3" type="ORF">LCGC14_2198950</name>
</gene>
<sequence>MGRAAGERSGSPTDDTGLGLVTGLRPCEHPVRLRAHRAAAVTGIDDVDGPPIPLFEVAARCWRWDCAGCGPGRRVEAYKVVKGGIDRARAAHPNGVAARFLTITYPNSRDLRLERPGDLRTAHRDQRRFIQQLRRSHGRAIEYVTVTEPTKRGRIHFHLILSGPIFLRKCSDPGRRSRGLRTGPGSGSPCYCSDSKPCLQRLAWAQGMGWVKVEAVRSSHKGGAYLSKYLAKGAGGHRWPKYARRMSRSREWGAETFGALRREWIESVRAHRRAQGESADLPDDPDLVYSIVPTAEPPFGVDRRTGEVVLPSRLR</sequence>